<dbReference type="SMART" id="SM00939">
    <property type="entry name" value="PepX_C"/>
    <property type="match status" value="1"/>
</dbReference>
<dbReference type="Pfam" id="PF08530">
    <property type="entry name" value="PepX_C"/>
    <property type="match status" value="1"/>
</dbReference>
<dbReference type="OrthoDB" id="9806163at2"/>
<reference evidence="2 3" key="1">
    <citation type="submission" date="2018-09" db="EMBL/GenBank/DDBJ databases">
        <title>Mesorhizobium carmichaelinearum sp. nov. isolated from Carmichaelinea spp. root nodules in New Zealand.</title>
        <authorList>
            <person name="De Meyer S.E."/>
        </authorList>
    </citation>
    <scope>NUCLEOTIDE SEQUENCE [LARGE SCALE GENOMIC DNA]</scope>
    <source>
        <strain evidence="2 3">ICMP19557</strain>
    </source>
</reference>
<sequence length="380" mass="42399">MVPHDNGLMAEPPLQFYMMKNGSTDRYQEHRPGRWVAEDAWPSKTVSSRVYSINSNSLDAVPLIETARLLSSPQTTGLSSGEQGSFAIVGDLPGDQSLDAFGSLQFDTAILDEAVEILGNVEVEIELSSDRRDALLAARLIDVAPDGRAYQVTLGFLNLTHRDSSERPEALIPGKRYRVRMKLFGVGYTFVQGHRIRLALSSAYWPMVWPSPEHATLTVYTGSSQLTLPIRKASEKASEQIKFPPPLKMDGIKKTVLRPGLVERSVTDDQVTGEITHRLFIDGGVFGDWGRFLIDDIGLETEHCYERTYSIKPSEPNSAKAKMTQSYDLSRGGWKIKVTASADMTSTPTTFELFAWIEAFEGNELVRRREWKASIPRDLV</sequence>
<dbReference type="EMBL" id="QZWZ01000071">
    <property type="protein sequence ID" value="RJT26318.1"/>
    <property type="molecule type" value="Genomic_DNA"/>
</dbReference>
<dbReference type="Proteomes" id="UP000272706">
    <property type="component" value="Unassembled WGS sequence"/>
</dbReference>
<gene>
    <name evidence="2" type="ORF">D3227_37360</name>
</gene>
<dbReference type="AlphaFoldDB" id="A0A3A5K234"/>
<evidence type="ECO:0000313" key="2">
    <source>
        <dbReference type="EMBL" id="RJT26318.1"/>
    </source>
</evidence>
<evidence type="ECO:0000259" key="1">
    <source>
        <dbReference type="SMART" id="SM00939"/>
    </source>
</evidence>
<accession>A0A3A5K234</accession>
<protein>
    <recommendedName>
        <fullName evidence="1">Xaa-Pro dipeptidyl-peptidase C-terminal domain-containing protein</fullName>
    </recommendedName>
</protein>
<name>A0A3A5K234_9HYPH</name>
<dbReference type="Gene3D" id="2.60.120.260">
    <property type="entry name" value="Galactose-binding domain-like"/>
    <property type="match status" value="1"/>
</dbReference>
<keyword evidence="3" id="KW-1185">Reference proteome</keyword>
<dbReference type="InterPro" id="IPR008979">
    <property type="entry name" value="Galactose-bd-like_sf"/>
</dbReference>
<evidence type="ECO:0000313" key="3">
    <source>
        <dbReference type="Proteomes" id="UP000272706"/>
    </source>
</evidence>
<comment type="caution">
    <text evidence="2">The sequence shown here is derived from an EMBL/GenBank/DDBJ whole genome shotgun (WGS) entry which is preliminary data.</text>
</comment>
<feature type="domain" description="Xaa-Pro dipeptidyl-peptidase C-terminal" evidence="1">
    <location>
        <begin position="4"/>
        <end position="248"/>
    </location>
</feature>
<proteinExistence type="predicted"/>
<organism evidence="2 3">
    <name type="scientific">Mesorhizobium waimense</name>
    <dbReference type="NCBI Taxonomy" id="1300307"/>
    <lineage>
        <taxon>Bacteria</taxon>
        <taxon>Pseudomonadati</taxon>
        <taxon>Pseudomonadota</taxon>
        <taxon>Alphaproteobacteria</taxon>
        <taxon>Hyphomicrobiales</taxon>
        <taxon>Phyllobacteriaceae</taxon>
        <taxon>Mesorhizobium</taxon>
    </lineage>
</organism>
<dbReference type="InterPro" id="IPR013736">
    <property type="entry name" value="Xaa-Pro_dipept_C"/>
</dbReference>
<dbReference type="GO" id="GO:0008239">
    <property type="term" value="F:dipeptidyl-peptidase activity"/>
    <property type="evidence" value="ECO:0007669"/>
    <property type="project" value="InterPro"/>
</dbReference>
<dbReference type="SUPFAM" id="SSF49785">
    <property type="entry name" value="Galactose-binding domain-like"/>
    <property type="match status" value="1"/>
</dbReference>